<dbReference type="SUPFAM" id="SSF47459">
    <property type="entry name" value="HLH, helix-loop-helix DNA-binding domain"/>
    <property type="match status" value="1"/>
</dbReference>
<dbReference type="SMART" id="SM00353">
    <property type="entry name" value="HLH"/>
    <property type="match status" value="1"/>
</dbReference>
<dbReference type="GO" id="GO:0000981">
    <property type="term" value="F:DNA-binding transcription factor activity, RNA polymerase II-specific"/>
    <property type="evidence" value="ECO:0007669"/>
    <property type="project" value="TreeGrafter"/>
</dbReference>
<protein>
    <submittedName>
        <fullName evidence="8">Putative transcription factor hand2/transcription factor</fullName>
    </submittedName>
</protein>
<evidence type="ECO:0000256" key="5">
    <source>
        <dbReference type="ARBA" id="ARBA00023242"/>
    </source>
</evidence>
<evidence type="ECO:0000256" key="1">
    <source>
        <dbReference type="ARBA" id="ARBA00004123"/>
    </source>
</evidence>
<dbReference type="GO" id="GO:0000977">
    <property type="term" value="F:RNA polymerase II transcription regulatory region sequence-specific DNA binding"/>
    <property type="evidence" value="ECO:0007669"/>
    <property type="project" value="TreeGrafter"/>
</dbReference>
<dbReference type="FunFam" id="4.10.280.10:FF:000010">
    <property type="entry name" value="Scleraxis bHLH transcription factor"/>
    <property type="match status" value="1"/>
</dbReference>
<dbReference type="InterPro" id="IPR011598">
    <property type="entry name" value="bHLH_dom"/>
</dbReference>
<comment type="subcellular location">
    <subcellularLocation>
        <location evidence="1">Nucleus</location>
    </subcellularLocation>
</comment>
<feature type="domain" description="BHLH" evidence="7">
    <location>
        <begin position="57"/>
        <end position="109"/>
    </location>
</feature>
<evidence type="ECO:0000256" key="6">
    <source>
        <dbReference type="SAM" id="MobiDB-lite"/>
    </source>
</evidence>
<dbReference type="GO" id="GO:0032502">
    <property type="term" value="P:developmental process"/>
    <property type="evidence" value="ECO:0007669"/>
    <property type="project" value="TreeGrafter"/>
</dbReference>
<evidence type="ECO:0000313" key="8">
    <source>
        <dbReference type="EMBL" id="JAW13581.1"/>
    </source>
</evidence>
<keyword evidence="5" id="KW-0539">Nucleus</keyword>
<keyword evidence="3" id="KW-0238">DNA-binding</keyword>
<evidence type="ECO:0000256" key="2">
    <source>
        <dbReference type="ARBA" id="ARBA00023015"/>
    </source>
</evidence>
<evidence type="ECO:0000259" key="7">
    <source>
        <dbReference type="PROSITE" id="PS50888"/>
    </source>
</evidence>
<dbReference type="EMBL" id="GFTR01002845">
    <property type="protein sequence ID" value="JAW13581.1"/>
    <property type="molecule type" value="Transcribed_RNA"/>
</dbReference>
<dbReference type="PANTHER" id="PTHR23349:SF68">
    <property type="entry name" value="FI14601P"/>
    <property type="match status" value="1"/>
</dbReference>
<feature type="region of interest" description="Disordered" evidence="6">
    <location>
        <begin position="128"/>
        <end position="154"/>
    </location>
</feature>
<sequence>MSYIYSYAQYPYSHESTAECENEERWWWTGDGASNAEIENNTGWDNTVGQQVVRVVRRRTTANKKERRRTQSINNAFAELRECIPNVPADTKLSKIKTLRLATSYIGYLLGVLETEDFGHGFKADISHSQPKRASHQTTSCEPNCDDGKRSKGRTGWPQHVWALELKSDTV</sequence>
<organism evidence="8">
    <name type="scientific">Panstrongylus lignarius</name>
    <dbReference type="NCBI Taxonomy" id="156445"/>
    <lineage>
        <taxon>Eukaryota</taxon>
        <taxon>Metazoa</taxon>
        <taxon>Ecdysozoa</taxon>
        <taxon>Arthropoda</taxon>
        <taxon>Hexapoda</taxon>
        <taxon>Insecta</taxon>
        <taxon>Pterygota</taxon>
        <taxon>Neoptera</taxon>
        <taxon>Paraneoptera</taxon>
        <taxon>Hemiptera</taxon>
        <taxon>Heteroptera</taxon>
        <taxon>Panheteroptera</taxon>
        <taxon>Cimicomorpha</taxon>
        <taxon>Reduviidae</taxon>
        <taxon>Triatominae</taxon>
        <taxon>Panstrongylus</taxon>
    </lineage>
</organism>
<dbReference type="Pfam" id="PF00010">
    <property type="entry name" value="HLH"/>
    <property type="match status" value="1"/>
</dbReference>
<dbReference type="GO" id="GO:0046983">
    <property type="term" value="F:protein dimerization activity"/>
    <property type="evidence" value="ECO:0007669"/>
    <property type="project" value="InterPro"/>
</dbReference>
<dbReference type="CDD" id="cd11466">
    <property type="entry name" value="bHLH_TS_HAND"/>
    <property type="match status" value="1"/>
</dbReference>
<dbReference type="PROSITE" id="PS50888">
    <property type="entry name" value="BHLH"/>
    <property type="match status" value="1"/>
</dbReference>
<dbReference type="PANTHER" id="PTHR23349">
    <property type="entry name" value="BASIC HELIX-LOOP-HELIX TRANSCRIPTION FACTOR, TWIST"/>
    <property type="match status" value="1"/>
</dbReference>
<keyword evidence="4" id="KW-0804">Transcription</keyword>
<keyword evidence="2" id="KW-0805">Transcription regulation</keyword>
<dbReference type="InterPro" id="IPR036638">
    <property type="entry name" value="HLH_DNA-bd_sf"/>
</dbReference>
<dbReference type="GO" id="GO:0005634">
    <property type="term" value="C:nucleus"/>
    <property type="evidence" value="ECO:0007669"/>
    <property type="project" value="UniProtKB-SubCell"/>
</dbReference>
<dbReference type="AlphaFoldDB" id="A0A224XZR8"/>
<reference evidence="8" key="1">
    <citation type="journal article" date="2018" name="PLoS Negl. Trop. Dis.">
        <title>An insight into the salivary gland and fat body transcriptome of Panstrongylus lignarius (Hemiptera: Heteroptera), the main vector of Chagas disease in Peru.</title>
        <authorList>
            <person name="Nevoa J.C."/>
            <person name="Mendes M.T."/>
            <person name="da Silva M.V."/>
            <person name="Soares S.C."/>
            <person name="Oliveira C.J.F."/>
            <person name="Ribeiro J.M.C."/>
        </authorList>
    </citation>
    <scope>NUCLEOTIDE SEQUENCE</scope>
</reference>
<accession>A0A224XZR8</accession>
<evidence type="ECO:0000256" key="3">
    <source>
        <dbReference type="ARBA" id="ARBA00023125"/>
    </source>
</evidence>
<proteinExistence type="predicted"/>
<evidence type="ECO:0000256" key="4">
    <source>
        <dbReference type="ARBA" id="ARBA00023163"/>
    </source>
</evidence>
<name>A0A224XZR8_9HEMI</name>
<dbReference type="Gene3D" id="4.10.280.10">
    <property type="entry name" value="Helix-loop-helix DNA-binding domain"/>
    <property type="match status" value="1"/>
</dbReference>
<dbReference type="InterPro" id="IPR050283">
    <property type="entry name" value="E-box_TF_Regulators"/>
</dbReference>